<dbReference type="InterPro" id="IPR046348">
    <property type="entry name" value="SIS_dom_sf"/>
</dbReference>
<dbReference type="Proteomes" id="UP000574761">
    <property type="component" value="Unassembled WGS sequence"/>
</dbReference>
<dbReference type="PANTHER" id="PTHR30514:SF20">
    <property type="entry name" value="TRANSCRIPTIONAL REGULATOR"/>
    <property type="match status" value="1"/>
</dbReference>
<dbReference type="GO" id="GO:0003677">
    <property type="term" value="F:DNA binding"/>
    <property type="evidence" value="ECO:0007669"/>
    <property type="project" value="UniProtKB-KW"/>
</dbReference>
<evidence type="ECO:0000259" key="5">
    <source>
        <dbReference type="PROSITE" id="PS51071"/>
    </source>
</evidence>
<protein>
    <submittedName>
        <fullName evidence="7">DNA-binding MurR/RpiR family transcriptional regulator</fullName>
    </submittedName>
</protein>
<keyword evidence="3" id="KW-0804">Transcription</keyword>
<dbReference type="SUPFAM" id="SSF46689">
    <property type="entry name" value="Homeodomain-like"/>
    <property type="match status" value="1"/>
</dbReference>
<dbReference type="RefSeq" id="WP_183806940.1">
    <property type="nucleotide sequence ID" value="NZ_JACIEE010000008.1"/>
</dbReference>
<accession>A0A7W6D9P0</accession>
<dbReference type="InterPro" id="IPR009057">
    <property type="entry name" value="Homeodomain-like_sf"/>
</dbReference>
<dbReference type="Pfam" id="PF01418">
    <property type="entry name" value="HTH_6"/>
    <property type="match status" value="1"/>
</dbReference>
<keyword evidence="2 7" id="KW-0238">DNA-binding</keyword>
<dbReference type="InterPro" id="IPR001347">
    <property type="entry name" value="SIS_dom"/>
</dbReference>
<keyword evidence="1" id="KW-0805">Transcription regulation</keyword>
<feature type="region of interest" description="Disordered" evidence="4">
    <location>
        <begin position="1"/>
        <end position="22"/>
    </location>
</feature>
<evidence type="ECO:0000313" key="8">
    <source>
        <dbReference type="Proteomes" id="UP000574761"/>
    </source>
</evidence>
<dbReference type="GO" id="GO:0097367">
    <property type="term" value="F:carbohydrate derivative binding"/>
    <property type="evidence" value="ECO:0007669"/>
    <property type="project" value="InterPro"/>
</dbReference>
<evidence type="ECO:0000313" key="7">
    <source>
        <dbReference type="EMBL" id="MBB3978682.1"/>
    </source>
</evidence>
<dbReference type="GO" id="GO:1901135">
    <property type="term" value="P:carbohydrate derivative metabolic process"/>
    <property type="evidence" value="ECO:0007669"/>
    <property type="project" value="InterPro"/>
</dbReference>
<dbReference type="SUPFAM" id="SSF53697">
    <property type="entry name" value="SIS domain"/>
    <property type="match status" value="1"/>
</dbReference>
<comment type="caution">
    <text evidence="7">The sequence shown here is derived from an EMBL/GenBank/DDBJ whole genome shotgun (WGS) entry which is preliminary data.</text>
</comment>
<dbReference type="Gene3D" id="3.40.50.10490">
    <property type="entry name" value="Glucose-6-phosphate isomerase like protein, domain 1"/>
    <property type="match status" value="1"/>
</dbReference>
<dbReference type="Gene3D" id="1.10.10.10">
    <property type="entry name" value="Winged helix-like DNA-binding domain superfamily/Winged helix DNA-binding domain"/>
    <property type="match status" value="1"/>
</dbReference>
<evidence type="ECO:0000259" key="6">
    <source>
        <dbReference type="PROSITE" id="PS51464"/>
    </source>
</evidence>
<evidence type="ECO:0000256" key="2">
    <source>
        <dbReference type="ARBA" id="ARBA00023125"/>
    </source>
</evidence>
<dbReference type="InterPro" id="IPR000281">
    <property type="entry name" value="HTH_RpiR"/>
</dbReference>
<organism evidence="7 8">
    <name type="scientific">Mycoplana azooxidifex</name>
    <dbReference type="NCBI Taxonomy" id="1636188"/>
    <lineage>
        <taxon>Bacteria</taxon>
        <taxon>Pseudomonadati</taxon>
        <taxon>Pseudomonadota</taxon>
        <taxon>Alphaproteobacteria</taxon>
        <taxon>Hyphomicrobiales</taxon>
        <taxon>Rhizobiaceae</taxon>
        <taxon>Mycoplana</taxon>
    </lineage>
</organism>
<feature type="domain" description="HTH rpiR-type" evidence="5">
    <location>
        <begin position="26"/>
        <end position="102"/>
    </location>
</feature>
<dbReference type="CDD" id="cd05013">
    <property type="entry name" value="SIS_RpiR"/>
    <property type="match status" value="1"/>
</dbReference>
<dbReference type="AlphaFoldDB" id="A0A7W6D9P0"/>
<dbReference type="InterPro" id="IPR047640">
    <property type="entry name" value="RpiR-like"/>
</dbReference>
<dbReference type="GO" id="GO:0003700">
    <property type="term" value="F:DNA-binding transcription factor activity"/>
    <property type="evidence" value="ECO:0007669"/>
    <property type="project" value="InterPro"/>
</dbReference>
<sequence>MDDHQDDHQNEDSRQDGPIRVPRDFDSLRSVIIERKAAMPKRLAQVAAYALGHPDEIAFGTAASIASAAEVQPSTLVRLAHHLGFDGFSDLQTVFRERLRDRTLTYEERLATLEQGSVADAEDELLTGFIAAASQSVARLAATIDRDVFSRAVELLAGAETIYLVAKRRSYPLTAHMAYAFGKLGIRHQMIASPNGIDAELAGFATPRDAAIAVSFAPYAAESIGQAQALGERGVPIVAITDSAFSPLSGCATHWFEVTEADYGGFRSLSASMALAMALPVAIAEKRRQRGRGGKAVAANRNGTNIPN</sequence>
<feature type="domain" description="SIS" evidence="6">
    <location>
        <begin position="152"/>
        <end position="292"/>
    </location>
</feature>
<dbReference type="EMBL" id="JACIEE010000008">
    <property type="protein sequence ID" value="MBB3978682.1"/>
    <property type="molecule type" value="Genomic_DNA"/>
</dbReference>
<dbReference type="PROSITE" id="PS51071">
    <property type="entry name" value="HTH_RPIR"/>
    <property type="match status" value="1"/>
</dbReference>
<keyword evidence="8" id="KW-1185">Reference proteome</keyword>
<proteinExistence type="predicted"/>
<dbReference type="InterPro" id="IPR035472">
    <property type="entry name" value="RpiR-like_SIS"/>
</dbReference>
<evidence type="ECO:0000256" key="4">
    <source>
        <dbReference type="SAM" id="MobiDB-lite"/>
    </source>
</evidence>
<gene>
    <name evidence="7" type="ORF">GGQ64_003917</name>
</gene>
<evidence type="ECO:0000256" key="3">
    <source>
        <dbReference type="ARBA" id="ARBA00023163"/>
    </source>
</evidence>
<reference evidence="7 8" key="1">
    <citation type="submission" date="2020-08" db="EMBL/GenBank/DDBJ databases">
        <title>Genomic Encyclopedia of Type Strains, Phase IV (KMG-IV): sequencing the most valuable type-strain genomes for metagenomic binning, comparative biology and taxonomic classification.</title>
        <authorList>
            <person name="Goeker M."/>
        </authorList>
    </citation>
    <scope>NUCLEOTIDE SEQUENCE [LARGE SCALE GENOMIC DNA]</scope>
    <source>
        <strain evidence="7 8">DSM 100211</strain>
    </source>
</reference>
<dbReference type="PANTHER" id="PTHR30514">
    <property type="entry name" value="GLUCOKINASE"/>
    <property type="match status" value="1"/>
</dbReference>
<dbReference type="InterPro" id="IPR036388">
    <property type="entry name" value="WH-like_DNA-bd_sf"/>
</dbReference>
<dbReference type="Pfam" id="PF01380">
    <property type="entry name" value="SIS"/>
    <property type="match status" value="1"/>
</dbReference>
<dbReference type="PROSITE" id="PS51464">
    <property type="entry name" value="SIS"/>
    <property type="match status" value="1"/>
</dbReference>
<evidence type="ECO:0000256" key="1">
    <source>
        <dbReference type="ARBA" id="ARBA00023015"/>
    </source>
</evidence>
<name>A0A7W6D9P0_9HYPH</name>